<reference evidence="2" key="1">
    <citation type="submission" date="2021-03" db="EMBL/GenBank/DDBJ databases">
        <authorList>
            <person name="Tagirdzhanova G."/>
        </authorList>
    </citation>
    <scope>NUCLEOTIDE SEQUENCE</scope>
</reference>
<gene>
    <name evidence="2" type="ORF">IMSHALPRED_000336</name>
</gene>
<feature type="region of interest" description="Disordered" evidence="1">
    <location>
        <begin position="49"/>
        <end position="86"/>
    </location>
</feature>
<protein>
    <submittedName>
        <fullName evidence="2">Uncharacterized protein</fullName>
    </submittedName>
</protein>
<name>A0A8H3ES92_9LECA</name>
<evidence type="ECO:0000313" key="2">
    <source>
        <dbReference type="EMBL" id="CAF9912521.1"/>
    </source>
</evidence>
<comment type="caution">
    <text evidence="2">The sequence shown here is derived from an EMBL/GenBank/DDBJ whole genome shotgun (WGS) entry which is preliminary data.</text>
</comment>
<evidence type="ECO:0000256" key="1">
    <source>
        <dbReference type="SAM" id="MobiDB-lite"/>
    </source>
</evidence>
<organism evidence="2 3">
    <name type="scientific">Imshaugia aleurites</name>
    <dbReference type="NCBI Taxonomy" id="172621"/>
    <lineage>
        <taxon>Eukaryota</taxon>
        <taxon>Fungi</taxon>
        <taxon>Dikarya</taxon>
        <taxon>Ascomycota</taxon>
        <taxon>Pezizomycotina</taxon>
        <taxon>Lecanoromycetes</taxon>
        <taxon>OSLEUM clade</taxon>
        <taxon>Lecanoromycetidae</taxon>
        <taxon>Lecanorales</taxon>
        <taxon>Lecanorineae</taxon>
        <taxon>Parmeliaceae</taxon>
        <taxon>Imshaugia</taxon>
    </lineage>
</organism>
<keyword evidence="3" id="KW-1185">Reference proteome</keyword>
<evidence type="ECO:0000313" key="3">
    <source>
        <dbReference type="Proteomes" id="UP000664534"/>
    </source>
</evidence>
<feature type="region of interest" description="Disordered" evidence="1">
    <location>
        <begin position="1"/>
        <end position="33"/>
    </location>
</feature>
<proteinExistence type="predicted"/>
<feature type="compositionally biased region" description="Low complexity" evidence="1">
    <location>
        <begin position="17"/>
        <end position="33"/>
    </location>
</feature>
<dbReference type="Proteomes" id="UP000664534">
    <property type="component" value="Unassembled WGS sequence"/>
</dbReference>
<dbReference type="Pfam" id="PF23151">
    <property type="entry name" value="NuiA_2"/>
    <property type="match status" value="2"/>
</dbReference>
<dbReference type="PANTHER" id="PTHR42093:SF1">
    <property type="match status" value="1"/>
</dbReference>
<dbReference type="OrthoDB" id="5366485at2759"/>
<dbReference type="AlphaFoldDB" id="A0A8H3ES92"/>
<dbReference type="InterPro" id="IPR056539">
    <property type="entry name" value="NuiA-like"/>
</dbReference>
<dbReference type="PANTHER" id="PTHR42093">
    <property type="match status" value="1"/>
</dbReference>
<dbReference type="EMBL" id="CAJPDT010000010">
    <property type="protein sequence ID" value="CAF9912521.1"/>
    <property type="molecule type" value="Genomic_DNA"/>
</dbReference>
<sequence length="176" mass="19454">MSDDAYSSFLDQANQNTGASKASTKSKSATTKAVDTDVPVALQNVDQYYTSESDEPFEPVSLKWSGKNMPSESMSPREPPCLDPRDVKLHTLTDDFPEDEFAELIEHDSEVSTLTAGEFDPRGEYKDVLAAVEKSGDGRTRIYRVEQGRARLDYYIVSFDKEGGRVVGLKAKAVES</sequence>
<dbReference type="Gene3D" id="3.40.1460.10">
    <property type="entry name" value="Nuclease A inhibitor-like"/>
    <property type="match status" value="1"/>
</dbReference>
<accession>A0A8H3ES92</accession>